<accession>A0A1I4MT11</accession>
<dbReference type="Gene3D" id="1.25.40.10">
    <property type="entry name" value="Tetratricopeptide repeat domain"/>
    <property type="match status" value="1"/>
</dbReference>
<evidence type="ECO:0008006" key="3">
    <source>
        <dbReference type="Google" id="ProtNLM"/>
    </source>
</evidence>
<dbReference type="SUPFAM" id="SSF48452">
    <property type="entry name" value="TPR-like"/>
    <property type="match status" value="1"/>
</dbReference>
<proteinExistence type="predicted"/>
<dbReference type="STRING" id="334253.SAMN04487943_10766"/>
<sequence>MEEERENIIIFPKWKDNLEDKAKTAMQENHFSEAYDHFHQLTENGVRSHEVMTGKLICMMELNMQDEAEDLCEQLIAKKDAYFTSYVHIYATLLFQSSKYNEVMFLIDDALKETDIPSHIVDQLRHMYQLSKELQQQEDKKSYIEVQKQLEKAIEQKNDRQQWYMVKRLLQLEVYHDKSFFREMLKNPEIHPVVKTALLEYYQKVKPDQPIHIEKFQLTEEIHIQELDDILPVSFITGVTNFLDNIQQQDPTKYQMIQFILERFAYVYTPFLPQQENYELLAESLLYYVSRSFQYLDQEDDRQISVLKEHYLNMIDVSETLYGTILDV</sequence>
<evidence type="ECO:0000313" key="1">
    <source>
        <dbReference type="EMBL" id="SFM06196.1"/>
    </source>
</evidence>
<gene>
    <name evidence="1" type="ORF">SAMN04487943_10766</name>
</gene>
<dbReference type="InterPro" id="IPR011990">
    <property type="entry name" value="TPR-like_helical_dom_sf"/>
</dbReference>
<dbReference type="RefSeq" id="WP_091484152.1">
    <property type="nucleotide sequence ID" value="NZ_FOTR01000007.1"/>
</dbReference>
<dbReference type="SUPFAM" id="SSF116965">
    <property type="entry name" value="Hypothetical protein MPN330"/>
    <property type="match status" value="1"/>
</dbReference>
<evidence type="ECO:0000313" key="2">
    <source>
        <dbReference type="Proteomes" id="UP000198565"/>
    </source>
</evidence>
<dbReference type="EMBL" id="FOTR01000007">
    <property type="protein sequence ID" value="SFM06196.1"/>
    <property type="molecule type" value="Genomic_DNA"/>
</dbReference>
<name>A0A1I4MT11_9BACI</name>
<dbReference type="OrthoDB" id="2364593at2"/>
<reference evidence="2" key="1">
    <citation type="submission" date="2016-10" db="EMBL/GenBank/DDBJ databases">
        <authorList>
            <person name="Varghese N."/>
            <person name="Submissions S."/>
        </authorList>
    </citation>
    <scope>NUCLEOTIDE SEQUENCE [LARGE SCALE GENOMIC DNA]</scope>
    <source>
        <strain evidence="2">CGMCC 1.4250</strain>
    </source>
</reference>
<keyword evidence="2" id="KW-1185">Reference proteome</keyword>
<dbReference type="Proteomes" id="UP000198565">
    <property type="component" value="Unassembled WGS sequence"/>
</dbReference>
<organism evidence="1 2">
    <name type="scientific">Gracilibacillus orientalis</name>
    <dbReference type="NCBI Taxonomy" id="334253"/>
    <lineage>
        <taxon>Bacteria</taxon>
        <taxon>Bacillati</taxon>
        <taxon>Bacillota</taxon>
        <taxon>Bacilli</taxon>
        <taxon>Bacillales</taxon>
        <taxon>Bacillaceae</taxon>
        <taxon>Gracilibacillus</taxon>
    </lineage>
</organism>
<dbReference type="AlphaFoldDB" id="A0A1I4MT11"/>
<protein>
    <recommendedName>
        <fullName evidence="3">Tetratricopeptide repeat-containing protein</fullName>
    </recommendedName>
</protein>